<comment type="caution">
    <text evidence="1">The sequence shown here is derived from an EMBL/GenBank/DDBJ whole genome shotgun (WGS) entry which is preliminary data.</text>
</comment>
<evidence type="ECO:0000313" key="1">
    <source>
        <dbReference type="EMBL" id="MEC4264158.1"/>
    </source>
</evidence>
<organism evidence="1 2">
    <name type="scientific">Flagellimonas halotolerans</name>
    <dbReference type="NCBI Taxonomy" id="3112164"/>
    <lineage>
        <taxon>Bacteria</taxon>
        <taxon>Pseudomonadati</taxon>
        <taxon>Bacteroidota</taxon>
        <taxon>Flavobacteriia</taxon>
        <taxon>Flavobacteriales</taxon>
        <taxon>Flavobacteriaceae</taxon>
        <taxon>Flagellimonas</taxon>
    </lineage>
</organism>
<dbReference type="RefSeq" id="WP_326276953.1">
    <property type="nucleotide sequence ID" value="NZ_JAYKYV010000001.1"/>
</dbReference>
<protein>
    <submittedName>
        <fullName evidence="1">Uncharacterized protein</fullName>
    </submittedName>
</protein>
<proteinExistence type="predicted"/>
<dbReference type="Proteomes" id="UP001355298">
    <property type="component" value="Unassembled WGS sequence"/>
</dbReference>
<keyword evidence="2" id="KW-1185">Reference proteome</keyword>
<sequence length="105" mass="12363">MENEVVFLDRLLTSEAFGTVMTRTMRERNNHFKKMVKVKSEVLADLKVEVDSHQADLLRLTPTKHIRKNAMHTVSHESLNIRFEKFCKEFDEFRARVLLQTGNVM</sequence>
<accession>A0ABU6IM51</accession>
<evidence type="ECO:0000313" key="2">
    <source>
        <dbReference type="Proteomes" id="UP001355298"/>
    </source>
</evidence>
<gene>
    <name evidence="1" type="ORF">VOP03_02265</name>
</gene>
<name>A0ABU6IM51_9FLAO</name>
<dbReference type="EMBL" id="JAYMGW010000001">
    <property type="protein sequence ID" value="MEC4264158.1"/>
    <property type="molecule type" value="Genomic_DNA"/>
</dbReference>
<reference evidence="1 2" key="1">
    <citation type="submission" date="2024-01" db="EMBL/GenBank/DDBJ databases">
        <title>The strains designed SYSU M86414 and SYSU M84420 isolated from the marine sediment in San Sha City (Hainan Province, China).</title>
        <authorList>
            <person name="Guo D."/>
        </authorList>
    </citation>
    <scope>NUCLEOTIDE SEQUENCE [LARGE SCALE GENOMIC DNA]</scope>
    <source>
        <strain evidence="1 2">SYSU M84420</strain>
    </source>
</reference>